<reference evidence="7 8" key="1">
    <citation type="submission" date="2018-01" db="EMBL/GenBank/DDBJ databases">
        <title>Glutamicibacter soli strain NHPC-3 Whole genome sequence and assembly.</title>
        <authorList>
            <person name="Choudhury P."/>
            <person name="Gupta D."/>
            <person name="Sengupta K."/>
            <person name="Jawed A."/>
            <person name="Sultana N."/>
            <person name="Saha P."/>
        </authorList>
    </citation>
    <scope>NUCLEOTIDE SEQUENCE [LARGE SCALE GENOMIC DNA]</scope>
    <source>
        <strain evidence="7 8">NHPC-3</strain>
    </source>
</reference>
<feature type="active site" description="Proton donor" evidence="3">
    <location>
        <position position="132"/>
    </location>
</feature>
<feature type="active site" description="Proton acceptor" evidence="3">
    <location>
        <position position="69"/>
    </location>
</feature>
<dbReference type="Pfam" id="PF04321">
    <property type="entry name" value="RmlD_sub_bind"/>
    <property type="match status" value="1"/>
</dbReference>
<dbReference type="PANTHER" id="PTHR10491">
    <property type="entry name" value="DTDP-4-DEHYDRORHAMNOSE REDUCTASE"/>
    <property type="match status" value="1"/>
</dbReference>
<dbReference type="Gene3D" id="2.60.120.10">
    <property type="entry name" value="Jelly Rolls"/>
    <property type="match status" value="1"/>
</dbReference>
<protein>
    <recommendedName>
        <fullName evidence="5">dTDP-4-dehydrorhamnose reductase</fullName>
        <ecNumber evidence="5">1.1.1.133</ecNumber>
    </recommendedName>
</protein>
<dbReference type="CDD" id="cd05254">
    <property type="entry name" value="dTDP_HR_like_SDR_e"/>
    <property type="match status" value="1"/>
</dbReference>
<dbReference type="AlphaFoldDB" id="A0A365YB91"/>
<accession>A0A365YB91</accession>
<dbReference type="UniPathway" id="UPA00124"/>
<evidence type="ECO:0000313" key="8">
    <source>
        <dbReference type="Proteomes" id="UP000252167"/>
    </source>
</evidence>
<dbReference type="Gene3D" id="3.90.25.10">
    <property type="entry name" value="UDP-galactose 4-epimerase, domain 1"/>
    <property type="match status" value="1"/>
</dbReference>
<sequence>MNEAKELIVQPTEIAGLLELTLPVHGDARGWFKENWQREKMVAAGLPNFRPVQNNVSFNAERGTTRGLHAEPWDKYISVLSGKIFGAWVDLRPGPGFGAVHTAVVGPDSALFIPRGVANGFQTLEEGTVYSYLVTEHWTEQARSEYSYVNLADPALGIAWPIAIEEAVISDADRNHPMLDKAKPVLPKKIAVFGGNGQLGRALAQMGQQDPRIEVFTRAEVDLERPDFLDGFPWSTYSHVINAAAMTAVDEAENPQGRRNAWRVNATAVADLAARCTQNDVKLVHVSTDYVFDGKDEYVGEDHPLAPLGVYGQSKAAGEAAVSSHPEHTVVRTSWVVGDGKNFVDTMFKLAMRGISPQVIDDQFGRLTFAEDLAGAILHLIDTGQLGGVYHLQCDGPATSWFEVARTIYELTGHDPEQVKPTSASEYSRSVDLAAPRPRNSTFSLEKIRGTGYSPSSYLVRLAEYLKAKSDANQMVD</sequence>
<dbReference type="InterPro" id="IPR000888">
    <property type="entry name" value="RmlC-like"/>
</dbReference>
<dbReference type="InterPro" id="IPR036291">
    <property type="entry name" value="NAD(P)-bd_dom_sf"/>
</dbReference>
<name>A0A365YB91_9MICC</name>
<comment type="similarity">
    <text evidence="2 5">Belongs to the dTDP-4-dehydrorhamnose reductase family.</text>
</comment>
<keyword evidence="8" id="KW-1185">Reference proteome</keyword>
<dbReference type="InterPro" id="IPR014710">
    <property type="entry name" value="RmlC-like_jellyroll"/>
</dbReference>
<dbReference type="EC" id="1.1.1.133" evidence="5"/>
<dbReference type="InterPro" id="IPR011051">
    <property type="entry name" value="RmlC_Cupin_sf"/>
</dbReference>
<dbReference type="Gene3D" id="3.40.50.720">
    <property type="entry name" value="NAD(P)-binding Rossmann-like Domain"/>
    <property type="match status" value="1"/>
</dbReference>
<dbReference type="CDD" id="cd00438">
    <property type="entry name" value="cupin_RmlC"/>
    <property type="match status" value="1"/>
</dbReference>
<evidence type="ECO:0000256" key="3">
    <source>
        <dbReference type="PIRSR" id="PIRSR600888-1"/>
    </source>
</evidence>
<evidence type="ECO:0000256" key="2">
    <source>
        <dbReference type="ARBA" id="ARBA00010944"/>
    </source>
</evidence>
<keyword evidence="5" id="KW-0560">Oxidoreductase</keyword>
<dbReference type="GO" id="GO:0008830">
    <property type="term" value="F:dTDP-4-dehydrorhamnose 3,5-epimerase activity"/>
    <property type="evidence" value="ECO:0007669"/>
    <property type="project" value="InterPro"/>
</dbReference>
<keyword evidence="5" id="KW-0521">NADP</keyword>
<dbReference type="RefSeq" id="WP_113607817.1">
    <property type="nucleotide sequence ID" value="NZ_POAF01000007.1"/>
</dbReference>
<comment type="function">
    <text evidence="5">Catalyzes the reduction of dTDP-6-deoxy-L-lyxo-4-hexulose to yield dTDP-L-rhamnose.</text>
</comment>
<dbReference type="EMBL" id="POAF01000007">
    <property type="protein sequence ID" value="RBL99666.1"/>
    <property type="molecule type" value="Genomic_DNA"/>
</dbReference>
<dbReference type="Proteomes" id="UP000252167">
    <property type="component" value="Unassembled WGS sequence"/>
</dbReference>
<evidence type="ECO:0000256" key="1">
    <source>
        <dbReference type="ARBA" id="ARBA00010154"/>
    </source>
</evidence>
<comment type="similarity">
    <text evidence="1">Belongs to the dTDP-4-dehydrorhamnose 3,5-epimerase family.</text>
</comment>
<dbReference type="InterPro" id="IPR029903">
    <property type="entry name" value="RmlD-like-bd"/>
</dbReference>
<dbReference type="GO" id="GO:0005829">
    <property type="term" value="C:cytosol"/>
    <property type="evidence" value="ECO:0007669"/>
    <property type="project" value="TreeGrafter"/>
</dbReference>
<feature type="site" description="Participates in a stacking interaction with the thymidine ring of dTDP-4-oxo-6-deoxyglucose" evidence="4">
    <location>
        <position position="138"/>
    </location>
</feature>
<gene>
    <name evidence="7" type="ORF">C1H84_14740</name>
</gene>
<dbReference type="GO" id="GO:0019305">
    <property type="term" value="P:dTDP-rhamnose biosynthetic process"/>
    <property type="evidence" value="ECO:0007669"/>
    <property type="project" value="UniProtKB-UniPathway"/>
</dbReference>
<evidence type="ECO:0000259" key="6">
    <source>
        <dbReference type="Pfam" id="PF04321"/>
    </source>
</evidence>
<dbReference type="SUPFAM" id="SSF51182">
    <property type="entry name" value="RmlC-like cupins"/>
    <property type="match status" value="1"/>
</dbReference>
<evidence type="ECO:0000256" key="4">
    <source>
        <dbReference type="PIRSR" id="PIRSR600888-3"/>
    </source>
</evidence>
<comment type="caution">
    <text evidence="7">The sequence shown here is derived from an EMBL/GenBank/DDBJ whole genome shotgun (WGS) entry which is preliminary data.</text>
</comment>
<dbReference type="SUPFAM" id="SSF51735">
    <property type="entry name" value="NAD(P)-binding Rossmann-fold domains"/>
    <property type="match status" value="1"/>
</dbReference>
<organism evidence="7 8">
    <name type="scientific">Glutamicibacter soli</name>
    <dbReference type="NCBI Taxonomy" id="453836"/>
    <lineage>
        <taxon>Bacteria</taxon>
        <taxon>Bacillati</taxon>
        <taxon>Actinomycetota</taxon>
        <taxon>Actinomycetes</taxon>
        <taxon>Micrococcales</taxon>
        <taxon>Micrococcaceae</taxon>
        <taxon>Glutamicibacter</taxon>
    </lineage>
</organism>
<dbReference type="Pfam" id="PF00908">
    <property type="entry name" value="dTDP_sugar_isom"/>
    <property type="match status" value="1"/>
</dbReference>
<dbReference type="InterPro" id="IPR005913">
    <property type="entry name" value="dTDP_dehydrorham_reduct"/>
</dbReference>
<proteinExistence type="inferred from homology"/>
<feature type="domain" description="RmlD-like substrate binding" evidence="6">
    <location>
        <begin position="189"/>
        <end position="468"/>
    </location>
</feature>
<evidence type="ECO:0000313" key="7">
    <source>
        <dbReference type="EMBL" id="RBL99666.1"/>
    </source>
</evidence>
<dbReference type="GO" id="GO:0008831">
    <property type="term" value="F:dTDP-4-dehydrorhamnose reductase activity"/>
    <property type="evidence" value="ECO:0007669"/>
    <property type="project" value="UniProtKB-EC"/>
</dbReference>
<comment type="pathway">
    <text evidence="5">Carbohydrate biosynthesis; dTDP-L-rhamnose biosynthesis.</text>
</comment>
<evidence type="ECO:0000256" key="5">
    <source>
        <dbReference type="RuleBase" id="RU364082"/>
    </source>
</evidence>
<dbReference type="PANTHER" id="PTHR10491:SF4">
    <property type="entry name" value="METHIONINE ADENOSYLTRANSFERASE 2 SUBUNIT BETA"/>
    <property type="match status" value="1"/>
</dbReference>